<dbReference type="Proteomes" id="UP000324233">
    <property type="component" value="Chromosome"/>
</dbReference>
<proteinExistence type="predicted"/>
<accession>A0A5B9WEA0</accession>
<dbReference type="RefSeq" id="WP_148598195.1">
    <property type="nucleotide sequence ID" value="NZ_CP042997.1"/>
</dbReference>
<dbReference type="EMBL" id="CP042997">
    <property type="protein sequence ID" value="QEH38793.1"/>
    <property type="molecule type" value="Genomic_DNA"/>
</dbReference>
<keyword evidence="2" id="KW-1185">Reference proteome</keyword>
<protein>
    <submittedName>
        <fullName evidence="1">Uncharacterized protein</fullName>
    </submittedName>
</protein>
<sequence>MPLPSTGRVGPIAALCLVTSASIPAASAGADDLNRALGKLSERIKRAADAEGETAVVLSPFTAPQRMAANGSPGIRKALEAELKRRDVLVKNGARLEVKGDYGEAEDPAGKAVVRIHGRLIDRDSGRSLAEHSVDVDNLTSIAGLVGATMSVPIEPVPADRERAIREGLSRPSAHVSSSRISAGPKSPFAIEILAGPSGGAIRPRTAEVINGQAYLNIRSSERYAIKLINDAPFEVAATLMIDGLGLFAFSEHPEYSYVIIPARSSGVITGWHRTNDEAEEFVVTEYPRSAAAERSLAPSPDLGVITACFAAAWPAGGNPPLDEGMEGRSVRATGRGPITRAELAEVERKTGRLRAAISVRYTKDDGPGAVPDRPE</sequence>
<name>A0A5B9WEA0_9BACT</name>
<evidence type="ECO:0000313" key="1">
    <source>
        <dbReference type="EMBL" id="QEH38793.1"/>
    </source>
</evidence>
<evidence type="ECO:0000313" key="2">
    <source>
        <dbReference type="Proteomes" id="UP000324233"/>
    </source>
</evidence>
<dbReference type="AlphaFoldDB" id="A0A5B9WEA0"/>
<gene>
    <name evidence="1" type="ORF">OJF2_74030</name>
</gene>
<organism evidence="1 2">
    <name type="scientific">Aquisphaera giovannonii</name>
    <dbReference type="NCBI Taxonomy" id="406548"/>
    <lineage>
        <taxon>Bacteria</taxon>
        <taxon>Pseudomonadati</taxon>
        <taxon>Planctomycetota</taxon>
        <taxon>Planctomycetia</taxon>
        <taxon>Isosphaerales</taxon>
        <taxon>Isosphaeraceae</taxon>
        <taxon>Aquisphaera</taxon>
    </lineage>
</organism>
<dbReference type="KEGG" id="agv:OJF2_74030"/>
<reference evidence="1 2" key="1">
    <citation type="submission" date="2019-08" db="EMBL/GenBank/DDBJ databases">
        <title>Deep-cultivation of Planctomycetes and their phenomic and genomic characterization uncovers novel biology.</title>
        <authorList>
            <person name="Wiegand S."/>
            <person name="Jogler M."/>
            <person name="Boedeker C."/>
            <person name="Pinto D."/>
            <person name="Vollmers J."/>
            <person name="Rivas-Marin E."/>
            <person name="Kohn T."/>
            <person name="Peeters S.H."/>
            <person name="Heuer A."/>
            <person name="Rast P."/>
            <person name="Oberbeckmann S."/>
            <person name="Bunk B."/>
            <person name="Jeske O."/>
            <person name="Meyerdierks A."/>
            <person name="Storesund J.E."/>
            <person name="Kallscheuer N."/>
            <person name="Luecker S."/>
            <person name="Lage O.M."/>
            <person name="Pohl T."/>
            <person name="Merkel B.J."/>
            <person name="Hornburger P."/>
            <person name="Mueller R.-W."/>
            <person name="Bruemmer F."/>
            <person name="Labrenz M."/>
            <person name="Spormann A.M."/>
            <person name="Op den Camp H."/>
            <person name="Overmann J."/>
            <person name="Amann R."/>
            <person name="Jetten M.S.M."/>
            <person name="Mascher T."/>
            <person name="Medema M.H."/>
            <person name="Devos D.P."/>
            <person name="Kaster A.-K."/>
            <person name="Ovreas L."/>
            <person name="Rohde M."/>
            <person name="Galperin M.Y."/>
            <person name="Jogler C."/>
        </authorList>
    </citation>
    <scope>NUCLEOTIDE SEQUENCE [LARGE SCALE GENOMIC DNA]</scope>
    <source>
        <strain evidence="1 2">OJF2</strain>
    </source>
</reference>
<dbReference type="OrthoDB" id="254232at2"/>